<evidence type="ECO:0000259" key="8">
    <source>
        <dbReference type="PROSITE" id="PS50878"/>
    </source>
</evidence>
<dbReference type="PANTHER" id="PTHR48041:SF133">
    <property type="entry name" value="GH24286P"/>
    <property type="match status" value="1"/>
</dbReference>
<dbReference type="InterPro" id="IPR013525">
    <property type="entry name" value="ABC2_TM"/>
</dbReference>
<feature type="domain" description="ABC transporter" evidence="9">
    <location>
        <begin position="307"/>
        <end position="610"/>
    </location>
</feature>
<feature type="transmembrane region" description="Helical" evidence="7">
    <location>
        <begin position="797"/>
        <end position="818"/>
    </location>
</feature>
<organism evidence="10 11">
    <name type="scientific">Periplaneta americana</name>
    <name type="common">American cockroach</name>
    <name type="synonym">Blatta americana</name>
    <dbReference type="NCBI Taxonomy" id="6978"/>
    <lineage>
        <taxon>Eukaryota</taxon>
        <taxon>Metazoa</taxon>
        <taxon>Ecdysozoa</taxon>
        <taxon>Arthropoda</taxon>
        <taxon>Hexapoda</taxon>
        <taxon>Insecta</taxon>
        <taxon>Pterygota</taxon>
        <taxon>Neoptera</taxon>
        <taxon>Polyneoptera</taxon>
        <taxon>Dictyoptera</taxon>
        <taxon>Blattodea</taxon>
        <taxon>Blattoidea</taxon>
        <taxon>Blattidae</taxon>
        <taxon>Blattinae</taxon>
        <taxon>Periplaneta</taxon>
    </lineage>
</organism>
<dbReference type="SUPFAM" id="SSF56672">
    <property type="entry name" value="DNA/RNA polymerases"/>
    <property type="match status" value="1"/>
</dbReference>
<evidence type="ECO:0000256" key="7">
    <source>
        <dbReference type="SAM" id="Phobius"/>
    </source>
</evidence>
<evidence type="ECO:0000256" key="4">
    <source>
        <dbReference type="ARBA" id="ARBA00022692"/>
    </source>
</evidence>
<proteinExistence type="inferred from homology"/>
<sequence length="1017" mass="115996">MAGLCEGGNEPPGSLKATIVETKSGRAPGIGNINAEMLKVDLDLTVDMLYPLFGKIWEEEKIPQEWGKGTLSTKKTYGVTGSVRVNGVERDVRRFRRQSSYIMQDDKLQPLLTVQEAMAIAANLKLGPQFSPKHKQERIMEKKWEYKATVHQLFIDFKKAYDSVKREVLYDILIEFGIPKKLVRLIKMCLSETYSRVRIGQSLSDAFPIHCGLKQGDALSPLLFNFALEYAIRKVQDNKQGLELNGLQQLLVYADDMNMLGENTQTIRENTEILLEASKAIGLEVSPEKTKYMIMSRDQNIVRNGNIKIGDLSFEEVEKFKYLGATVTNINDTREEIKRRINMGNACYYSVEKLLSSSLLSKNLKVRIYKTVLLPVVLYGCETWTLTLREEHRLRVFKNKVLRKIFGAKRDEVTGEWRKLHNIELHALYSSPDIIRNIKSRRLRWAGHVARMGESRNAYRVLVGRPEGKRPLGRPRRRWEDNIKMDLREVDQILLALGLSEVEKTKTGSLSGGQRKRLAIALELVNNPPVMFFDEPTSGLDSCTSRQCLTVLKLLAREGRTVVCTIHQPSASQFEMFDHLYVVAEGNCIYQGSIKGMVPYLSEVGLECPSYHNPADFGMINKNSEKFYYYTTYLARLHPHPLSSNMRVNFSVLEISTGDYGDHNGALVEAIQNGKCNDWRRRQTERSSFSHVGALPSGLVTPVHAPCIPPTPASVYGTRPPDYESKYDDAAESCIGDHPTSLLSQFLCLLRRTFLLILRDKFLTIARLTIHLVVGVLIGLIYYKVGNDAAHVFHNFGLLYFCIMFLMFTAFSSMMLTFPSEIPIISREYFNRWYSLKCYYLAITLADVPLQVVCSIGYTLVVYLMTEQPSEMLRYFLFLTVCVLVAMVAQSIGLLIGASMSIQNGMVWGALAIMPFTIFSGFFVHMNDAPAYFQWLFHISYLKYGLDGVLISVYSYERKGLSCSIDYCHYTSPKKFLEALDMGHGSYWFNILILTIMFFSLRLLCYFILLYRLKNRR</sequence>
<dbReference type="Pfam" id="PF19055">
    <property type="entry name" value="ABC2_membrane_7"/>
    <property type="match status" value="1"/>
</dbReference>
<dbReference type="Gene3D" id="3.30.70.270">
    <property type="match status" value="1"/>
</dbReference>
<dbReference type="PROSITE" id="PS00211">
    <property type="entry name" value="ABC_TRANSPORTER_1"/>
    <property type="match status" value="1"/>
</dbReference>
<dbReference type="Gene3D" id="3.40.50.300">
    <property type="entry name" value="P-loop containing nucleotide triphosphate hydrolases"/>
    <property type="match status" value="1"/>
</dbReference>
<feature type="transmembrane region" description="Helical" evidence="7">
    <location>
        <begin position="839"/>
        <end position="863"/>
    </location>
</feature>
<keyword evidence="5 7" id="KW-1133">Transmembrane helix</keyword>
<evidence type="ECO:0000256" key="5">
    <source>
        <dbReference type="ARBA" id="ARBA00022989"/>
    </source>
</evidence>
<feature type="transmembrane region" description="Helical" evidence="7">
    <location>
        <begin position="765"/>
        <end position="785"/>
    </location>
</feature>
<feature type="transmembrane region" description="Helical" evidence="7">
    <location>
        <begin position="875"/>
        <end position="898"/>
    </location>
</feature>
<protein>
    <submittedName>
        <fullName evidence="10">Uncharacterized protein</fullName>
    </submittedName>
</protein>
<dbReference type="PROSITE" id="PS50893">
    <property type="entry name" value="ABC_TRANSPORTER_2"/>
    <property type="match status" value="1"/>
</dbReference>
<evidence type="ECO:0000256" key="2">
    <source>
        <dbReference type="ARBA" id="ARBA00005814"/>
    </source>
</evidence>
<keyword evidence="6 7" id="KW-0472">Membrane</keyword>
<dbReference type="SUPFAM" id="SSF52540">
    <property type="entry name" value="P-loop containing nucleoside triphosphate hydrolases"/>
    <property type="match status" value="1"/>
</dbReference>
<dbReference type="Proteomes" id="UP001148838">
    <property type="component" value="Unassembled WGS sequence"/>
</dbReference>
<dbReference type="PROSITE" id="PS50878">
    <property type="entry name" value="RT_POL"/>
    <property type="match status" value="1"/>
</dbReference>
<accession>A0ABQ8TRN5</accession>
<evidence type="ECO:0000313" key="10">
    <source>
        <dbReference type="EMBL" id="KAJ4448776.1"/>
    </source>
</evidence>
<feature type="transmembrane region" description="Helical" evidence="7">
    <location>
        <begin position="987"/>
        <end position="1011"/>
    </location>
</feature>
<feature type="domain" description="Reverse transcriptase" evidence="8">
    <location>
        <begin position="1"/>
        <end position="327"/>
    </location>
</feature>
<keyword evidence="11" id="KW-1185">Reference proteome</keyword>
<comment type="caution">
    <text evidence="10">The sequence shown here is derived from an EMBL/GenBank/DDBJ whole genome shotgun (WGS) entry which is preliminary data.</text>
</comment>
<evidence type="ECO:0000313" key="11">
    <source>
        <dbReference type="Proteomes" id="UP001148838"/>
    </source>
</evidence>
<evidence type="ECO:0000256" key="3">
    <source>
        <dbReference type="ARBA" id="ARBA00022448"/>
    </source>
</evidence>
<dbReference type="InterPro" id="IPR017871">
    <property type="entry name" value="ABC_transporter-like_CS"/>
</dbReference>
<comment type="similarity">
    <text evidence="2">Belongs to the ABC transporter superfamily. ABCG family. Eye pigment precursor importer (TC 3.A.1.204) subfamily.</text>
</comment>
<reference evidence="10 11" key="1">
    <citation type="journal article" date="2022" name="Allergy">
        <title>Genome assembly and annotation of Periplaneta americana reveal a comprehensive cockroach allergen profile.</title>
        <authorList>
            <person name="Wang L."/>
            <person name="Xiong Q."/>
            <person name="Saelim N."/>
            <person name="Wang L."/>
            <person name="Nong W."/>
            <person name="Wan A.T."/>
            <person name="Shi M."/>
            <person name="Liu X."/>
            <person name="Cao Q."/>
            <person name="Hui J.H.L."/>
            <person name="Sookrung N."/>
            <person name="Leung T.F."/>
            <person name="Tungtrongchitr A."/>
            <person name="Tsui S.K.W."/>
        </authorList>
    </citation>
    <scope>NUCLEOTIDE SEQUENCE [LARGE SCALE GENOMIC DNA]</scope>
    <source>
        <strain evidence="10">PWHHKU_190912</strain>
    </source>
</reference>
<keyword evidence="4 7" id="KW-0812">Transmembrane</keyword>
<name>A0ABQ8TRN5_PERAM</name>
<evidence type="ECO:0000259" key="9">
    <source>
        <dbReference type="PROSITE" id="PS50893"/>
    </source>
</evidence>
<dbReference type="EMBL" id="JAJSOF020000003">
    <property type="protein sequence ID" value="KAJ4448776.1"/>
    <property type="molecule type" value="Genomic_DNA"/>
</dbReference>
<feature type="transmembrane region" description="Helical" evidence="7">
    <location>
        <begin position="905"/>
        <end position="926"/>
    </location>
</feature>
<evidence type="ECO:0000256" key="6">
    <source>
        <dbReference type="ARBA" id="ARBA00023136"/>
    </source>
</evidence>
<dbReference type="InterPro" id="IPR043926">
    <property type="entry name" value="ABCG_dom"/>
</dbReference>
<dbReference type="InterPro" id="IPR043502">
    <property type="entry name" value="DNA/RNA_pol_sf"/>
</dbReference>
<comment type="subcellular location">
    <subcellularLocation>
        <location evidence="1">Membrane</location>
        <topology evidence="1">Multi-pass membrane protein</topology>
    </subcellularLocation>
</comment>
<dbReference type="PANTHER" id="PTHR48041">
    <property type="entry name" value="ABC TRANSPORTER G FAMILY MEMBER 28"/>
    <property type="match status" value="1"/>
</dbReference>
<dbReference type="InterPro" id="IPR003439">
    <property type="entry name" value="ABC_transporter-like_ATP-bd"/>
</dbReference>
<dbReference type="InterPro" id="IPR027417">
    <property type="entry name" value="P-loop_NTPase"/>
</dbReference>
<evidence type="ECO:0000256" key="1">
    <source>
        <dbReference type="ARBA" id="ARBA00004141"/>
    </source>
</evidence>
<dbReference type="InterPro" id="IPR043128">
    <property type="entry name" value="Rev_trsase/Diguanyl_cyclase"/>
</dbReference>
<gene>
    <name evidence="10" type="ORF">ANN_00167</name>
</gene>
<dbReference type="Pfam" id="PF01061">
    <property type="entry name" value="ABC2_membrane"/>
    <property type="match status" value="1"/>
</dbReference>
<dbReference type="InterPro" id="IPR050352">
    <property type="entry name" value="ABCG_transporters"/>
</dbReference>
<dbReference type="Pfam" id="PF00005">
    <property type="entry name" value="ABC_tran"/>
    <property type="match status" value="1"/>
</dbReference>
<dbReference type="InterPro" id="IPR000477">
    <property type="entry name" value="RT_dom"/>
</dbReference>
<dbReference type="Pfam" id="PF00078">
    <property type="entry name" value="RVT_1"/>
    <property type="match status" value="1"/>
</dbReference>
<keyword evidence="3" id="KW-0813">Transport</keyword>